<organism evidence="2 3">
    <name type="scientific">Couchioplanes caeruleus subsp. caeruleus</name>
    <dbReference type="NCBI Taxonomy" id="56427"/>
    <lineage>
        <taxon>Bacteria</taxon>
        <taxon>Bacillati</taxon>
        <taxon>Actinomycetota</taxon>
        <taxon>Actinomycetes</taxon>
        <taxon>Micromonosporales</taxon>
        <taxon>Micromonosporaceae</taxon>
        <taxon>Couchioplanes</taxon>
    </lineage>
</organism>
<comment type="caution">
    <text evidence="2">The sequence shown here is derived from an EMBL/GenBank/DDBJ whole genome shotgun (WGS) entry which is preliminary data.</text>
</comment>
<dbReference type="Gene3D" id="3.40.720.10">
    <property type="entry name" value="Alkaline Phosphatase, subunit A"/>
    <property type="match status" value="1"/>
</dbReference>
<dbReference type="EMBL" id="MEIA01000104">
    <property type="protein sequence ID" value="OJF14283.1"/>
    <property type="molecule type" value="Genomic_DNA"/>
</dbReference>
<dbReference type="PANTHER" id="PTHR43108:SF8">
    <property type="entry name" value="SD21168P"/>
    <property type="match status" value="1"/>
</dbReference>
<evidence type="ECO:0000313" key="2">
    <source>
        <dbReference type="EMBL" id="OJF14283.1"/>
    </source>
</evidence>
<name>A0A1K0GXX3_9ACTN</name>
<dbReference type="Pfam" id="PF00884">
    <property type="entry name" value="Sulfatase"/>
    <property type="match status" value="1"/>
</dbReference>
<feature type="domain" description="Sulfatase N-terminal" evidence="1">
    <location>
        <begin position="16"/>
        <end position="246"/>
    </location>
</feature>
<accession>A0A1K0GXX3</accession>
<evidence type="ECO:0000313" key="3">
    <source>
        <dbReference type="Proteomes" id="UP000182486"/>
    </source>
</evidence>
<proteinExistence type="predicted"/>
<reference evidence="2 3" key="1">
    <citation type="submission" date="2016-09" db="EMBL/GenBank/DDBJ databases">
        <title>Couchioplanes caeruleus draft genome sequence.</title>
        <authorList>
            <person name="Sheehan J."/>
            <person name="Caffrey P."/>
        </authorList>
    </citation>
    <scope>NUCLEOTIDE SEQUENCE [LARGE SCALE GENOMIC DNA]</scope>
    <source>
        <strain evidence="2 3">DSM 43634</strain>
    </source>
</reference>
<protein>
    <recommendedName>
        <fullName evidence="1">Sulfatase N-terminal domain-containing protein</fullName>
    </recommendedName>
</protein>
<evidence type="ECO:0000259" key="1">
    <source>
        <dbReference type="Pfam" id="PF00884"/>
    </source>
</evidence>
<dbReference type="PANTHER" id="PTHR43108">
    <property type="entry name" value="N-ACETYLGLUCOSAMINE-6-SULFATASE FAMILY MEMBER"/>
    <property type="match status" value="1"/>
</dbReference>
<dbReference type="InterPro" id="IPR017850">
    <property type="entry name" value="Alkaline_phosphatase_core_sf"/>
</dbReference>
<dbReference type="InterPro" id="IPR000917">
    <property type="entry name" value="Sulfatase_N"/>
</dbReference>
<dbReference type="Proteomes" id="UP000182486">
    <property type="component" value="Unassembled WGS sequence"/>
</dbReference>
<sequence length="267" mass="29232">MTRCAPHSEQHQTAIPQGFSEWYGLVDPTTYQYYDYKLSENGTIRQYGHAPGDYQTDVLARRAVEVIGRTVPHEAPLFLTLAPLAPHTQVRNGIGENPIPAPRHSSAFPNAHPDKALPYNEADVSDKPSWIRGLPSFTPAVEDTITQRYRAVLRSLLAVDEAVGQMVAALKATGELDRTMFVFTSDNGLFFGEHRITYGKRIPYEAALRVPLMIRAPGLGAERGAVSHTLVTNADLPATLMDVAGADPARPLDGRSLLPLLKNPAEV</sequence>
<keyword evidence="3" id="KW-1185">Reference proteome</keyword>
<dbReference type="AlphaFoldDB" id="A0A1K0GXX3"/>
<gene>
    <name evidence="2" type="ORF">BG844_10655</name>
</gene>
<dbReference type="SUPFAM" id="SSF53649">
    <property type="entry name" value="Alkaline phosphatase-like"/>
    <property type="match status" value="1"/>
</dbReference>